<keyword evidence="3" id="KW-1185">Reference proteome</keyword>
<accession>A0ABP3DZV7</accession>
<dbReference type="InterPro" id="IPR011009">
    <property type="entry name" value="Kinase-like_dom_sf"/>
</dbReference>
<dbReference type="Gene3D" id="3.90.1200.10">
    <property type="match status" value="1"/>
</dbReference>
<name>A0ABP3DZV7_9ACTN</name>
<protein>
    <recommendedName>
        <fullName evidence="1">Aminoglycoside phosphotransferase domain-containing protein</fullName>
    </recommendedName>
</protein>
<evidence type="ECO:0000259" key="1">
    <source>
        <dbReference type="Pfam" id="PF01636"/>
    </source>
</evidence>
<gene>
    <name evidence="2" type="ORF">GCM10009539_33100</name>
</gene>
<comment type="caution">
    <text evidence="2">The sequence shown here is derived from an EMBL/GenBank/DDBJ whole genome shotgun (WGS) entry which is preliminary data.</text>
</comment>
<evidence type="ECO:0000313" key="3">
    <source>
        <dbReference type="Proteomes" id="UP001500967"/>
    </source>
</evidence>
<reference evidence="3" key="1">
    <citation type="journal article" date="2019" name="Int. J. Syst. Evol. Microbiol.">
        <title>The Global Catalogue of Microorganisms (GCM) 10K type strain sequencing project: providing services to taxonomists for standard genome sequencing and annotation.</title>
        <authorList>
            <consortium name="The Broad Institute Genomics Platform"/>
            <consortium name="The Broad Institute Genome Sequencing Center for Infectious Disease"/>
            <person name="Wu L."/>
            <person name="Ma J."/>
        </authorList>
    </citation>
    <scope>NUCLEOTIDE SEQUENCE [LARGE SCALE GENOMIC DNA]</scope>
    <source>
        <strain evidence="3">JCM 10425</strain>
    </source>
</reference>
<dbReference type="EMBL" id="BAAAGX010000012">
    <property type="protein sequence ID" value="GAA0245042.1"/>
    <property type="molecule type" value="Genomic_DNA"/>
</dbReference>
<organism evidence="2 3">
    <name type="scientific">Cryptosporangium japonicum</name>
    <dbReference type="NCBI Taxonomy" id="80872"/>
    <lineage>
        <taxon>Bacteria</taxon>
        <taxon>Bacillati</taxon>
        <taxon>Actinomycetota</taxon>
        <taxon>Actinomycetes</taxon>
        <taxon>Cryptosporangiales</taxon>
        <taxon>Cryptosporangiaceae</taxon>
        <taxon>Cryptosporangium</taxon>
    </lineage>
</organism>
<feature type="domain" description="Aminoglycoside phosphotransferase" evidence="1">
    <location>
        <begin position="144"/>
        <end position="315"/>
    </location>
</feature>
<evidence type="ECO:0000313" key="2">
    <source>
        <dbReference type="EMBL" id="GAA0245042.1"/>
    </source>
</evidence>
<dbReference type="Proteomes" id="UP001500967">
    <property type="component" value="Unassembled WGS sequence"/>
</dbReference>
<dbReference type="InterPro" id="IPR002575">
    <property type="entry name" value="Aminoglycoside_PTrfase"/>
</dbReference>
<proteinExistence type="predicted"/>
<sequence length="367" mass="39220">MVTLGGECLGEVGPFPVSPEWWAEVGPVAACLEEVLGVPVTVLRLLDVDGGDGARDGHVRYHVEASARPAVALRPSGSTVDDEPLRLPWATAAGAAELLDWAAAHVPLTGRPAQHKTWNLAGLWRLPVAGGHAWLKATPPFASDEATAIALVASVEAALVPRVLAAAPGRVLLADVPGEDLWQATDVQVESTVRRWVAAQAAITGGEGLPVRTAEVLAAQVDALLERVELDAGEITRARALNQRWGALEPCGLPDTVVHGDFHPGNWRGTTVLDFADAYWGNPVQDGLRAIDFLPPERRDTARRVWVSAWEDAVPGSRPAEALRLAAPLAHLAYAVRYQEFLDQIEPSERIYHAGDPEAAIRHALAC</sequence>
<dbReference type="SUPFAM" id="SSF56112">
    <property type="entry name" value="Protein kinase-like (PK-like)"/>
    <property type="match status" value="1"/>
</dbReference>
<dbReference type="Pfam" id="PF01636">
    <property type="entry name" value="APH"/>
    <property type="match status" value="1"/>
</dbReference>